<evidence type="ECO:0000256" key="8">
    <source>
        <dbReference type="ARBA" id="ARBA00022989"/>
    </source>
</evidence>
<proteinExistence type="inferred from homology"/>
<evidence type="ECO:0000313" key="15">
    <source>
        <dbReference type="Proteomes" id="UP000246722"/>
    </source>
</evidence>
<feature type="transmembrane region" description="Helical" evidence="13">
    <location>
        <begin position="79"/>
        <end position="100"/>
    </location>
</feature>
<keyword evidence="15" id="KW-1185">Reference proteome</keyword>
<dbReference type="EMBL" id="QHLY01000008">
    <property type="protein sequence ID" value="PXA70379.1"/>
    <property type="molecule type" value="Genomic_DNA"/>
</dbReference>
<keyword evidence="5 13" id="KW-0812">Transmembrane</keyword>
<evidence type="ECO:0000256" key="3">
    <source>
        <dbReference type="ARBA" id="ARBA00022448"/>
    </source>
</evidence>
<dbReference type="GO" id="GO:0005267">
    <property type="term" value="F:potassium channel activity"/>
    <property type="evidence" value="ECO:0007669"/>
    <property type="project" value="UniProtKB-KW"/>
</dbReference>
<evidence type="ECO:0000256" key="5">
    <source>
        <dbReference type="ARBA" id="ARBA00022692"/>
    </source>
</evidence>
<keyword evidence="9" id="KW-0406">Ion transport</keyword>
<feature type="transmembrane region" description="Helical" evidence="13">
    <location>
        <begin position="178"/>
        <end position="195"/>
    </location>
</feature>
<evidence type="ECO:0000256" key="9">
    <source>
        <dbReference type="ARBA" id="ARBA00023065"/>
    </source>
</evidence>
<evidence type="ECO:0000256" key="1">
    <source>
        <dbReference type="ARBA" id="ARBA00004141"/>
    </source>
</evidence>
<keyword evidence="7" id="KW-0630">Potassium</keyword>
<dbReference type="PANTHER" id="PTHR31462:SF5">
    <property type="entry name" value="ENDOSOMAL_LYSOSOMAL PROTON CHANNEL TMEM175"/>
    <property type="match status" value="1"/>
</dbReference>
<protein>
    <submittedName>
        <fullName evidence="14">DUF1211 domain-containing protein</fullName>
    </submittedName>
</protein>
<keyword evidence="11" id="KW-0407">Ion channel</keyword>
<comment type="similarity">
    <text evidence="2">Belongs to the TMEM175 family.</text>
</comment>
<feature type="transmembrane region" description="Helical" evidence="13">
    <location>
        <begin position="48"/>
        <end position="67"/>
    </location>
</feature>
<keyword evidence="8 13" id="KW-1133">Transmembrane helix</keyword>
<name>A0A318A009_9MICO</name>
<dbReference type="RefSeq" id="WP_110126408.1">
    <property type="nucleotide sequence ID" value="NZ_QHLY01000008.1"/>
</dbReference>
<dbReference type="AlphaFoldDB" id="A0A318A009"/>
<evidence type="ECO:0000256" key="12">
    <source>
        <dbReference type="ARBA" id="ARBA00034430"/>
    </source>
</evidence>
<keyword evidence="6" id="KW-0631">Potassium channel</keyword>
<keyword evidence="3" id="KW-0813">Transport</keyword>
<feature type="transmembrane region" description="Helical" evidence="13">
    <location>
        <begin position="151"/>
        <end position="172"/>
    </location>
</feature>
<dbReference type="GO" id="GO:0016020">
    <property type="term" value="C:membrane"/>
    <property type="evidence" value="ECO:0007669"/>
    <property type="project" value="UniProtKB-SubCell"/>
</dbReference>
<evidence type="ECO:0000256" key="4">
    <source>
        <dbReference type="ARBA" id="ARBA00022538"/>
    </source>
</evidence>
<comment type="catalytic activity">
    <reaction evidence="12">
        <text>K(+)(in) = K(+)(out)</text>
        <dbReference type="Rhea" id="RHEA:29463"/>
        <dbReference type="ChEBI" id="CHEBI:29103"/>
    </reaction>
</comment>
<keyword evidence="4" id="KW-0633">Potassium transport</keyword>
<dbReference type="GO" id="GO:0015252">
    <property type="term" value="F:proton channel activity"/>
    <property type="evidence" value="ECO:0007669"/>
    <property type="project" value="InterPro"/>
</dbReference>
<gene>
    <name evidence="14" type="ORF">CTB96_08035</name>
</gene>
<evidence type="ECO:0000256" key="13">
    <source>
        <dbReference type="SAM" id="Phobius"/>
    </source>
</evidence>
<dbReference type="PANTHER" id="PTHR31462">
    <property type="entry name" value="ENDOSOMAL/LYSOSOMAL POTASSIUM CHANNEL TMEM175"/>
    <property type="match status" value="1"/>
</dbReference>
<comment type="caution">
    <text evidence="14">The sequence shown here is derived from an EMBL/GenBank/DDBJ whole genome shotgun (WGS) entry which is preliminary data.</text>
</comment>
<accession>A0A318A009</accession>
<reference evidence="14 15" key="1">
    <citation type="submission" date="2018-05" db="EMBL/GenBank/DDBJ databases">
        <title>Genetic diversity of glacier-inhabiting Cryobacterium bacteria in China and description of Cryobacterium mengkeensis sp. nov. and Arthrobacter glacialis sp. nov.</title>
        <authorList>
            <person name="Liu Q."/>
            <person name="Xin Y.-H."/>
        </authorList>
    </citation>
    <scope>NUCLEOTIDE SEQUENCE [LARGE SCALE GENOMIC DNA]</scope>
    <source>
        <strain evidence="14 15">SK-1</strain>
    </source>
</reference>
<evidence type="ECO:0000256" key="7">
    <source>
        <dbReference type="ARBA" id="ARBA00022958"/>
    </source>
</evidence>
<dbReference type="OrthoDB" id="7626281at2"/>
<dbReference type="Pfam" id="PF06736">
    <property type="entry name" value="TMEM175"/>
    <property type="match status" value="1"/>
</dbReference>
<organism evidence="14 15">
    <name type="scientific">Cryobacterium arcticum</name>
    <dbReference type="NCBI Taxonomy" id="670052"/>
    <lineage>
        <taxon>Bacteria</taxon>
        <taxon>Bacillati</taxon>
        <taxon>Actinomycetota</taxon>
        <taxon>Actinomycetes</taxon>
        <taxon>Micrococcales</taxon>
        <taxon>Microbacteriaceae</taxon>
        <taxon>Cryobacterium</taxon>
    </lineage>
</organism>
<dbReference type="Proteomes" id="UP000246722">
    <property type="component" value="Unassembled WGS sequence"/>
</dbReference>
<feature type="transmembrane region" description="Helical" evidence="13">
    <location>
        <begin position="112"/>
        <end position="130"/>
    </location>
</feature>
<evidence type="ECO:0000313" key="14">
    <source>
        <dbReference type="EMBL" id="PXA70379.1"/>
    </source>
</evidence>
<evidence type="ECO:0000256" key="2">
    <source>
        <dbReference type="ARBA" id="ARBA00006920"/>
    </source>
</evidence>
<comment type="subcellular location">
    <subcellularLocation>
        <location evidence="1">Membrane</location>
        <topology evidence="1">Multi-pass membrane protein</topology>
    </subcellularLocation>
</comment>
<dbReference type="InterPro" id="IPR010617">
    <property type="entry name" value="TMEM175-like"/>
</dbReference>
<keyword evidence="10 13" id="KW-0472">Membrane</keyword>
<evidence type="ECO:0000256" key="6">
    <source>
        <dbReference type="ARBA" id="ARBA00022826"/>
    </source>
</evidence>
<evidence type="ECO:0000256" key="10">
    <source>
        <dbReference type="ARBA" id="ARBA00023136"/>
    </source>
</evidence>
<sequence>MVINRGYDRLVNLSDAVIAIAVTLLILPLVDAAGDIGERSAAQFLADNAEQLFLFVLSFVVIANFWLIHHRLYRAIDGYTIPLVWANFLWLLTIVFLPFPTELLGQSSNSDPVVAALYIGTMAVNTYSGFVQQLIIVRTPELQLEDTRGSVRLMPALVPSALMTLALVLALLVPGLGLWALLVLVPSGLITRVLARRGAASARGGGSGG</sequence>
<evidence type="ECO:0000256" key="11">
    <source>
        <dbReference type="ARBA" id="ARBA00023303"/>
    </source>
</evidence>